<evidence type="ECO:0000256" key="6">
    <source>
        <dbReference type="SAM" id="Coils"/>
    </source>
</evidence>
<dbReference type="NCBIfam" id="NF008087">
    <property type="entry name" value="PRK10826.1"/>
    <property type="match status" value="1"/>
</dbReference>
<evidence type="ECO:0000256" key="1">
    <source>
        <dbReference type="ARBA" id="ARBA00001946"/>
    </source>
</evidence>
<evidence type="ECO:0000256" key="2">
    <source>
        <dbReference type="ARBA" id="ARBA00006171"/>
    </source>
</evidence>
<keyword evidence="5" id="KW-0119">Carbohydrate metabolism</keyword>
<dbReference type="InterPro" id="IPR036412">
    <property type="entry name" value="HAD-like_sf"/>
</dbReference>
<evidence type="ECO:0000313" key="7">
    <source>
        <dbReference type="EMBL" id="GGD73725.1"/>
    </source>
</evidence>
<dbReference type="SFLD" id="SFLDS00003">
    <property type="entry name" value="Haloacid_Dehalogenase"/>
    <property type="match status" value="1"/>
</dbReference>
<dbReference type="PRINTS" id="PR00413">
    <property type="entry name" value="HADHALOGNASE"/>
</dbReference>
<feature type="coiled-coil region" evidence="6">
    <location>
        <begin position="57"/>
        <end position="84"/>
    </location>
</feature>
<dbReference type="SFLD" id="SFLDG01135">
    <property type="entry name" value="C1.5.6:_HAD__Beta-PGM__Phospha"/>
    <property type="match status" value="1"/>
</dbReference>
<comment type="cofactor">
    <cofactor evidence="1">
        <name>Mg(2+)</name>
        <dbReference type="ChEBI" id="CHEBI:18420"/>
    </cofactor>
</comment>
<proteinExistence type="inferred from homology"/>
<dbReference type="Gene3D" id="3.40.50.1000">
    <property type="entry name" value="HAD superfamily/HAD-like"/>
    <property type="match status" value="1"/>
</dbReference>
<evidence type="ECO:0000256" key="5">
    <source>
        <dbReference type="ARBA" id="ARBA00023277"/>
    </source>
</evidence>
<dbReference type="SFLD" id="SFLDG01129">
    <property type="entry name" value="C1.5:_HAD__Beta-PGM__Phosphata"/>
    <property type="match status" value="1"/>
</dbReference>
<dbReference type="InterPro" id="IPR041492">
    <property type="entry name" value="HAD_2"/>
</dbReference>
<dbReference type="InterPro" id="IPR023198">
    <property type="entry name" value="PGP-like_dom2"/>
</dbReference>
<comment type="similarity">
    <text evidence="2">Belongs to the HAD-like hydrolase superfamily. CbbY/CbbZ/Gph/YieH family.</text>
</comment>
<evidence type="ECO:0000256" key="4">
    <source>
        <dbReference type="ARBA" id="ARBA00022842"/>
    </source>
</evidence>
<gene>
    <name evidence="7" type="primary">yniC</name>
    <name evidence="7" type="ORF">GCM10011357_30980</name>
</gene>
<dbReference type="RefSeq" id="WP_099035687.1">
    <property type="nucleotide sequence ID" value="NZ_BMGJ01000014.1"/>
</dbReference>
<keyword evidence="8" id="KW-1185">Reference proteome</keyword>
<dbReference type="Proteomes" id="UP000614272">
    <property type="component" value="Unassembled WGS sequence"/>
</dbReference>
<accession>A0ABQ1RNB3</accession>
<evidence type="ECO:0000256" key="3">
    <source>
        <dbReference type="ARBA" id="ARBA00022723"/>
    </source>
</evidence>
<dbReference type="PANTHER" id="PTHR46193:SF18">
    <property type="entry name" value="HEXITOL PHOSPHATASE B"/>
    <property type="match status" value="1"/>
</dbReference>
<protein>
    <submittedName>
        <fullName evidence="7">2-deoxyglucose-6-phosphatase</fullName>
    </submittedName>
</protein>
<dbReference type="InterPro" id="IPR006439">
    <property type="entry name" value="HAD-SF_hydro_IA"/>
</dbReference>
<dbReference type="PANTHER" id="PTHR46193">
    <property type="entry name" value="6-PHOSPHOGLUCONATE PHOSPHATASE"/>
    <property type="match status" value="1"/>
</dbReference>
<organism evidence="7 8">
    <name type="scientific">Lacimicrobium alkaliphilum</name>
    <dbReference type="NCBI Taxonomy" id="1526571"/>
    <lineage>
        <taxon>Bacteria</taxon>
        <taxon>Pseudomonadati</taxon>
        <taxon>Pseudomonadota</taxon>
        <taxon>Gammaproteobacteria</taxon>
        <taxon>Alteromonadales</taxon>
        <taxon>Alteromonadaceae</taxon>
        <taxon>Lacimicrobium</taxon>
    </lineage>
</organism>
<dbReference type="Pfam" id="PF13419">
    <property type="entry name" value="HAD_2"/>
    <property type="match status" value="1"/>
</dbReference>
<evidence type="ECO:0000313" key="8">
    <source>
        <dbReference type="Proteomes" id="UP000614272"/>
    </source>
</evidence>
<comment type="caution">
    <text evidence="7">The sequence shown here is derived from an EMBL/GenBank/DDBJ whole genome shotgun (WGS) entry which is preliminary data.</text>
</comment>
<dbReference type="NCBIfam" id="TIGR01509">
    <property type="entry name" value="HAD-SF-IA-v3"/>
    <property type="match status" value="1"/>
</dbReference>
<keyword evidence="6" id="KW-0175">Coiled coil</keyword>
<reference evidence="8" key="1">
    <citation type="journal article" date="2019" name="Int. J. Syst. Evol. Microbiol.">
        <title>The Global Catalogue of Microorganisms (GCM) 10K type strain sequencing project: providing services to taxonomists for standard genome sequencing and annotation.</title>
        <authorList>
            <consortium name="The Broad Institute Genomics Platform"/>
            <consortium name="The Broad Institute Genome Sequencing Center for Infectious Disease"/>
            <person name="Wu L."/>
            <person name="Ma J."/>
        </authorList>
    </citation>
    <scope>NUCLEOTIDE SEQUENCE [LARGE SCALE GENOMIC DNA]</scope>
    <source>
        <strain evidence="8">CGMCC 1.12923</strain>
    </source>
</reference>
<dbReference type="InterPro" id="IPR023214">
    <property type="entry name" value="HAD_sf"/>
</dbReference>
<name>A0ABQ1RNB3_9ALTE</name>
<keyword evidence="3" id="KW-0479">Metal-binding</keyword>
<dbReference type="Gene3D" id="1.10.150.240">
    <property type="entry name" value="Putative phosphatase, domain 2"/>
    <property type="match status" value="1"/>
</dbReference>
<dbReference type="EMBL" id="BMGJ01000014">
    <property type="protein sequence ID" value="GGD73725.1"/>
    <property type="molecule type" value="Genomic_DNA"/>
</dbReference>
<dbReference type="InterPro" id="IPR051600">
    <property type="entry name" value="Beta-PGM-like"/>
</dbReference>
<keyword evidence="4" id="KW-0460">Magnesium</keyword>
<sequence>MKTEAVIFDMDGLLIDSEPLWRMAEQQVFASVDIQLNEQMCLQTTGLSTEEVVRYWYQAFEIERDDVELVARQLEDSMVKLIREEGEPLPGVYPLLDRCRELGLKMAVASGSADRLIEAVMERLALYPYFEFFQSAEHEAAGKPDPAVYLSTLRKLGLKAGQCVAFEDSVRGVQAAKKAGIYTIAVPETGMPKSPDFAIADNILDSLDQALRLEPFAQTSTTANLN</sequence>
<dbReference type="SUPFAM" id="SSF56784">
    <property type="entry name" value="HAD-like"/>
    <property type="match status" value="1"/>
</dbReference>